<dbReference type="OrthoDB" id="5117078at2"/>
<proteinExistence type="predicted"/>
<feature type="transmembrane region" description="Helical" evidence="1">
    <location>
        <begin position="117"/>
        <end position="139"/>
    </location>
</feature>
<keyword evidence="1" id="KW-0812">Transmembrane</keyword>
<feature type="transmembrane region" description="Helical" evidence="1">
    <location>
        <begin position="170"/>
        <end position="194"/>
    </location>
</feature>
<evidence type="ECO:0000313" key="3">
    <source>
        <dbReference type="Proteomes" id="UP000185663"/>
    </source>
</evidence>
<feature type="transmembrane region" description="Helical" evidence="1">
    <location>
        <begin position="86"/>
        <end position="105"/>
    </location>
</feature>
<accession>A0A1H1NKI3</accession>
<keyword evidence="1" id="KW-1133">Transmembrane helix</keyword>
<dbReference type="eggNOG" id="ENOG5033U4V">
    <property type="taxonomic scope" value="Bacteria"/>
</dbReference>
<evidence type="ECO:0000256" key="1">
    <source>
        <dbReference type="SAM" id="Phobius"/>
    </source>
</evidence>
<dbReference type="STRING" id="545619.SAMN04489860_0557"/>
<keyword evidence="3" id="KW-1185">Reference proteome</keyword>
<dbReference type="AlphaFoldDB" id="A0A1H1NKI3"/>
<dbReference type="Pfam" id="PF04854">
    <property type="entry name" value="DUF624"/>
    <property type="match status" value="1"/>
</dbReference>
<feature type="transmembrane region" description="Helical" evidence="1">
    <location>
        <begin position="31"/>
        <end position="56"/>
    </location>
</feature>
<dbReference type="RefSeq" id="WP_083371498.1">
    <property type="nucleotide sequence ID" value="NZ_LT629776.1"/>
</dbReference>
<dbReference type="Proteomes" id="UP000185663">
    <property type="component" value="Chromosome I"/>
</dbReference>
<keyword evidence="1" id="KW-0472">Membrane</keyword>
<gene>
    <name evidence="2" type="ORF">SAMN04489860_0557</name>
</gene>
<name>A0A1H1NKI3_9CELL</name>
<protein>
    <submittedName>
        <fullName evidence="2">Uncharacterized membrane protein YesL</fullName>
    </submittedName>
</protein>
<sequence>MTAGQTPRRAGRGAEGWEAKTLRALAYPANIVLGGLAATLLAIPVVTALPAAVALARALHAWRVDGDDAVFTNTFREFGATWRRTLPTGAVTAGAGALLLVDALFLVSRLGTPDAGFAVLAAAAALPVAVVLVLAFLAIPVAAARHRDADAATWRREAARLVVLQPVRSAVVLVLSTGLVATCMLLPTMLPFLAFSVPGYLALATWQTEGGASDGGPQEPTE</sequence>
<dbReference type="InterPro" id="IPR006938">
    <property type="entry name" value="DUF624"/>
</dbReference>
<reference evidence="2 3" key="1">
    <citation type="submission" date="2016-10" db="EMBL/GenBank/DDBJ databases">
        <authorList>
            <person name="de Groot N.N."/>
        </authorList>
    </citation>
    <scope>NUCLEOTIDE SEQUENCE [LARGE SCALE GENOMIC DNA]</scope>
    <source>
        <strain evidence="2 3">DSM 22126</strain>
    </source>
</reference>
<organism evidence="2 3">
    <name type="scientific">Paraoerskovia marina</name>
    <dbReference type="NCBI Taxonomy" id="545619"/>
    <lineage>
        <taxon>Bacteria</taxon>
        <taxon>Bacillati</taxon>
        <taxon>Actinomycetota</taxon>
        <taxon>Actinomycetes</taxon>
        <taxon>Micrococcales</taxon>
        <taxon>Cellulomonadaceae</taxon>
        <taxon>Paraoerskovia</taxon>
    </lineage>
</organism>
<dbReference type="EMBL" id="LT629776">
    <property type="protein sequence ID" value="SDR99427.1"/>
    <property type="molecule type" value="Genomic_DNA"/>
</dbReference>
<evidence type="ECO:0000313" key="2">
    <source>
        <dbReference type="EMBL" id="SDR99427.1"/>
    </source>
</evidence>